<dbReference type="RefSeq" id="WP_068106535.1">
    <property type="nucleotide sequence ID" value="NZ_CP015079.1"/>
</dbReference>
<evidence type="ECO:0000313" key="2">
    <source>
        <dbReference type="EMBL" id="ANH37171.1"/>
    </source>
</evidence>
<dbReference type="Proteomes" id="UP000077868">
    <property type="component" value="Chromosome"/>
</dbReference>
<protein>
    <submittedName>
        <fullName evidence="2">Uncharacterized protein</fullName>
    </submittedName>
</protein>
<organism evidence="2 3">
    <name type="scientific">Nocardioides dokdonensis FR1436</name>
    <dbReference type="NCBI Taxonomy" id="1300347"/>
    <lineage>
        <taxon>Bacteria</taxon>
        <taxon>Bacillati</taxon>
        <taxon>Actinomycetota</taxon>
        <taxon>Actinomycetes</taxon>
        <taxon>Propionibacteriales</taxon>
        <taxon>Nocardioidaceae</taxon>
        <taxon>Nocardioides</taxon>
    </lineage>
</organism>
<proteinExistence type="predicted"/>
<reference evidence="2 3" key="1">
    <citation type="submission" date="2016-03" db="EMBL/GenBank/DDBJ databases">
        <title>Complete genome sequence of a soil Actinobacterium, Nocardioides dokdonensis FR1436.</title>
        <authorList>
            <person name="Kwon S.-K."/>
            <person name="Kim K."/>
            <person name="Kim J.F."/>
        </authorList>
    </citation>
    <scope>NUCLEOTIDE SEQUENCE [LARGE SCALE GENOMIC DNA]</scope>
    <source>
        <strain evidence="2 3">FR1436</strain>
    </source>
</reference>
<feature type="compositionally biased region" description="Basic and acidic residues" evidence="1">
    <location>
        <begin position="1"/>
        <end position="11"/>
    </location>
</feature>
<dbReference type="KEGG" id="ndk:I601_0721"/>
<evidence type="ECO:0000256" key="1">
    <source>
        <dbReference type="SAM" id="MobiDB-lite"/>
    </source>
</evidence>
<name>A0A1A9GI36_9ACTN</name>
<evidence type="ECO:0000313" key="3">
    <source>
        <dbReference type="Proteomes" id="UP000077868"/>
    </source>
</evidence>
<dbReference type="STRING" id="1300347.I601_0721"/>
<dbReference type="PATRIC" id="fig|1300347.3.peg.725"/>
<dbReference type="OrthoDB" id="3790454at2"/>
<dbReference type="AlphaFoldDB" id="A0A1A9GI36"/>
<gene>
    <name evidence="2" type="ORF">I601_0721</name>
</gene>
<dbReference type="EMBL" id="CP015079">
    <property type="protein sequence ID" value="ANH37171.1"/>
    <property type="molecule type" value="Genomic_DNA"/>
</dbReference>
<feature type="region of interest" description="Disordered" evidence="1">
    <location>
        <begin position="1"/>
        <end position="69"/>
    </location>
</feature>
<feature type="compositionally biased region" description="Basic and acidic residues" evidence="1">
    <location>
        <begin position="18"/>
        <end position="49"/>
    </location>
</feature>
<sequence>MDEQQAAHEPSEAEIEEERERRLADENRPDGAEIDNTGRDFDPEHGMFEDRDDYGATPAPYPPLEEQDT</sequence>
<keyword evidence="3" id="KW-1185">Reference proteome</keyword>
<accession>A0A1A9GI36</accession>